<name>A0A183IES1_9BILA</name>
<organism evidence="4">
    <name type="scientific">Soboliphyme baturini</name>
    <dbReference type="NCBI Taxonomy" id="241478"/>
    <lineage>
        <taxon>Eukaryota</taxon>
        <taxon>Metazoa</taxon>
        <taxon>Ecdysozoa</taxon>
        <taxon>Nematoda</taxon>
        <taxon>Enoplea</taxon>
        <taxon>Dorylaimia</taxon>
        <taxon>Dioctophymatida</taxon>
        <taxon>Dioctophymatoidea</taxon>
        <taxon>Soboliphymatidae</taxon>
        <taxon>Soboliphyme</taxon>
    </lineage>
</organism>
<evidence type="ECO:0000256" key="1">
    <source>
        <dbReference type="SAM" id="Phobius"/>
    </source>
</evidence>
<dbReference type="OrthoDB" id="5858966at2759"/>
<keyword evidence="3" id="KW-1185">Reference proteome</keyword>
<evidence type="ECO:0000313" key="4">
    <source>
        <dbReference type="WBParaSite" id="SBAD_0000221801-mRNA-1"/>
    </source>
</evidence>
<dbReference type="Proteomes" id="UP000270296">
    <property type="component" value="Unassembled WGS sequence"/>
</dbReference>
<keyword evidence="1" id="KW-1133">Transmembrane helix</keyword>
<reference evidence="4" key="1">
    <citation type="submission" date="2016-06" db="UniProtKB">
        <authorList>
            <consortium name="WormBaseParasite"/>
        </authorList>
    </citation>
    <scope>IDENTIFICATION</scope>
</reference>
<gene>
    <name evidence="2" type="ORF">SBAD_LOCUS2115</name>
</gene>
<proteinExistence type="predicted"/>
<feature type="transmembrane region" description="Helical" evidence="1">
    <location>
        <begin position="43"/>
        <end position="64"/>
    </location>
</feature>
<reference evidence="2 3" key="2">
    <citation type="submission" date="2018-11" db="EMBL/GenBank/DDBJ databases">
        <authorList>
            <consortium name="Pathogen Informatics"/>
        </authorList>
    </citation>
    <scope>NUCLEOTIDE SEQUENCE [LARGE SCALE GENOMIC DNA]</scope>
</reference>
<dbReference type="EMBL" id="UZAM01007091">
    <property type="protein sequence ID" value="VDO96592.1"/>
    <property type="molecule type" value="Genomic_DNA"/>
</dbReference>
<evidence type="ECO:0000313" key="2">
    <source>
        <dbReference type="EMBL" id="VDO96592.1"/>
    </source>
</evidence>
<dbReference type="AlphaFoldDB" id="A0A183IES1"/>
<accession>A0A183IES1</accession>
<keyword evidence="1" id="KW-0812">Transmembrane</keyword>
<sequence length="150" mass="16796">MASGNVPSSGQGGFSFDQIIRQLPQLFSMAEDMHNLTEYINHLRILTFVLVVMGIVGGIVFLFYKLKYRSGSHSMPADEENQCFIDGDSPHCTSMMPTPHKETSVSFDDRLCFRVAEAAALASDPVSHIPYAASPSMPRWKMTRIWSRVH</sequence>
<protein>
    <submittedName>
        <fullName evidence="4">Secreted protein</fullName>
    </submittedName>
</protein>
<evidence type="ECO:0000313" key="3">
    <source>
        <dbReference type="Proteomes" id="UP000270296"/>
    </source>
</evidence>
<keyword evidence="1" id="KW-0472">Membrane</keyword>
<dbReference type="WBParaSite" id="SBAD_0000221801-mRNA-1">
    <property type="protein sequence ID" value="SBAD_0000221801-mRNA-1"/>
    <property type="gene ID" value="SBAD_0000221801"/>
</dbReference>